<reference evidence="2" key="1">
    <citation type="submission" date="2014-09" db="EMBL/GenBank/DDBJ databases">
        <authorList>
            <person name="Magalhaes I.L.F."/>
            <person name="Oliveira U."/>
            <person name="Santos F.R."/>
            <person name="Vidigal T.H.D.A."/>
            <person name="Brescovit A.D."/>
            <person name="Santos A.J."/>
        </authorList>
    </citation>
    <scope>NUCLEOTIDE SEQUENCE</scope>
    <source>
        <tissue evidence="2">Shoot tissue taken approximately 20 cm above the soil surface</tissue>
    </source>
</reference>
<organism evidence="2">
    <name type="scientific">Arundo donax</name>
    <name type="common">Giant reed</name>
    <name type="synonym">Donax arundinaceus</name>
    <dbReference type="NCBI Taxonomy" id="35708"/>
    <lineage>
        <taxon>Eukaryota</taxon>
        <taxon>Viridiplantae</taxon>
        <taxon>Streptophyta</taxon>
        <taxon>Embryophyta</taxon>
        <taxon>Tracheophyta</taxon>
        <taxon>Spermatophyta</taxon>
        <taxon>Magnoliopsida</taxon>
        <taxon>Liliopsida</taxon>
        <taxon>Poales</taxon>
        <taxon>Poaceae</taxon>
        <taxon>PACMAD clade</taxon>
        <taxon>Arundinoideae</taxon>
        <taxon>Arundineae</taxon>
        <taxon>Arundo</taxon>
    </lineage>
</organism>
<evidence type="ECO:0000313" key="2">
    <source>
        <dbReference type="EMBL" id="JAD45877.1"/>
    </source>
</evidence>
<proteinExistence type="predicted"/>
<protein>
    <submittedName>
        <fullName evidence="2">Uncharacterized protein</fullName>
    </submittedName>
</protein>
<keyword evidence="1" id="KW-0812">Transmembrane</keyword>
<accession>A0A0A9AFJ9</accession>
<keyword evidence="1" id="KW-1133">Transmembrane helix</keyword>
<evidence type="ECO:0000256" key="1">
    <source>
        <dbReference type="SAM" id="Phobius"/>
    </source>
</evidence>
<keyword evidence="1" id="KW-0472">Membrane</keyword>
<sequence>MMFSSHLPYLIFISFCLSLGIQLYEAEQLMIM</sequence>
<reference evidence="2" key="2">
    <citation type="journal article" date="2015" name="Data Brief">
        <title>Shoot transcriptome of the giant reed, Arundo donax.</title>
        <authorList>
            <person name="Barrero R.A."/>
            <person name="Guerrero F.D."/>
            <person name="Moolhuijzen P."/>
            <person name="Goolsby J.A."/>
            <person name="Tidwell J."/>
            <person name="Bellgard S.E."/>
            <person name="Bellgard M.I."/>
        </authorList>
    </citation>
    <scope>NUCLEOTIDE SEQUENCE</scope>
    <source>
        <tissue evidence="2">Shoot tissue taken approximately 20 cm above the soil surface</tissue>
    </source>
</reference>
<dbReference type="AlphaFoldDB" id="A0A0A9AFJ9"/>
<name>A0A0A9AFJ9_ARUDO</name>
<feature type="transmembrane region" description="Helical" evidence="1">
    <location>
        <begin position="6"/>
        <end position="24"/>
    </location>
</feature>
<dbReference type="EMBL" id="GBRH01252018">
    <property type="protein sequence ID" value="JAD45877.1"/>
    <property type="molecule type" value="Transcribed_RNA"/>
</dbReference>